<dbReference type="WBParaSite" id="GPLIN_000949000">
    <property type="protein sequence ID" value="GPLIN_000949000"/>
    <property type="gene ID" value="GPLIN_000949000"/>
</dbReference>
<sequence length="75" mass="8882">MGFTADHLAHALLLGPLCATIVEHFVANRTEEFRAQTRAVLLEIESWKFDETKWHWALPRVLHQHHRTVERAQKW</sequence>
<dbReference type="AlphaFoldDB" id="A0A183C9E2"/>
<dbReference type="Proteomes" id="UP000050741">
    <property type="component" value="Unassembled WGS sequence"/>
</dbReference>
<evidence type="ECO:0000256" key="1">
    <source>
        <dbReference type="SAM" id="SignalP"/>
    </source>
</evidence>
<reference evidence="3" key="3">
    <citation type="submission" date="2016-06" db="UniProtKB">
        <authorList>
            <consortium name="WormBaseParasite"/>
        </authorList>
    </citation>
    <scope>IDENTIFICATION</scope>
</reference>
<keyword evidence="2" id="KW-1185">Reference proteome</keyword>
<keyword evidence="1" id="KW-0732">Signal</keyword>
<evidence type="ECO:0000313" key="2">
    <source>
        <dbReference type="Proteomes" id="UP000050741"/>
    </source>
</evidence>
<name>A0A183C9E2_GLOPA</name>
<organism evidence="2 3">
    <name type="scientific">Globodera pallida</name>
    <name type="common">Potato cyst nematode worm</name>
    <name type="synonym">Heterodera pallida</name>
    <dbReference type="NCBI Taxonomy" id="36090"/>
    <lineage>
        <taxon>Eukaryota</taxon>
        <taxon>Metazoa</taxon>
        <taxon>Ecdysozoa</taxon>
        <taxon>Nematoda</taxon>
        <taxon>Chromadorea</taxon>
        <taxon>Rhabditida</taxon>
        <taxon>Tylenchina</taxon>
        <taxon>Tylenchomorpha</taxon>
        <taxon>Tylenchoidea</taxon>
        <taxon>Heteroderidae</taxon>
        <taxon>Heteroderinae</taxon>
        <taxon>Globodera</taxon>
    </lineage>
</organism>
<reference evidence="2" key="2">
    <citation type="submission" date="2014-05" db="EMBL/GenBank/DDBJ databases">
        <title>The genome and life-stage specific transcriptomes of Globodera pallida elucidate key aspects of plant parasitism by a cyst nematode.</title>
        <authorList>
            <person name="Cotton J.A."/>
            <person name="Lilley C.J."/>
            <person name="Jones L.M."/>
            <person name="Kikuchi T."/>
            <person name="Reid A.J."/>
            <person name="Thorpe P."/>
            <person name="Tsai I.J."/>
            <person name="Beasley H."/>
            <person name="Blok V."/>
            <person name="Cock P.J.A."/>
            <person name="Van den Akker S.E."/>
            <person name="Holroyd N."/>
            <person name="Hunt M."/>
            <person name="Mantelin S."/>
            <person name="Naghra H."/>
            <person name="Pain A."/>
            <person name="Palomares-Rius J.E."/>
            <person name="Zarowiecki M."/>
            <person name="Berriman M."/>
            <person name="Jones J.T."/>
            <person name="Urwin P.E."/>
        </authorList>
    </citation>
    <scope>NUCLEOTIDE SEQUENCE [LARGE SCALE GENOMIC DNA]</scope>
    <source>
        <strain evidence="2">Lindley</strain>
    </source>
</reference>
<reference evidence="2" key="1">
    <citation type="submission" date="2013-12" db="EMBL/GenBank/DDBJ databases">
        <authorList>
            <person name="Aslett M."/>
        </authorList>
    </citation>
    <scope>NUCLEOTIDE SEQUENCE [LARGE SCALE GENOMIC DNA]</scope>
    <source>
        <strain evidence="2">Lindley</strain>
    </source>
</reference>
<evidence type="ECO:0000313" key="3">
    <source>
        <dbReference type="WBParaSite" id="GPLIN_000949000"/>
    </source>
</evidence>
<proteinExistence type="predicted"/>
<accession>A0A183C9E2</accession>
<protein>
    <submittedName>
        <fullName evidence="3">Secreted protein</fullName>
    </submittedName>
</protein>
<feature type="signal peptide" evidence="1">
    <location>
        <begin position="1"/>
        <end position="19"/>
    </location>
</feature>
<feature type="chain" id="PRO_5008147295" evidence="1">
    <location>
        <begin position="20"/>
        <end position="75"/>
    </location>
</feature>